<evidence type="ECO:0000256" key="1">
    <source>
        <dbReference type="SAM" id="MobiDB-lite"/>
    </source>
</evidence>
<feature type="region of interest" description="Disordered" evidence="1">
    <location>
        <begin position="18"/>
        <end position="38"/>
    </location>
</feature>
<feature type="region of interest" description="Disordered" evidence="1">
    <location>
        <begin position="167"/>
        <end position="191"/>
    </location>
</feature>
<reference evidence="3 4" key="1">
    <citation type="submission" date="2020-08" db="EMBL/GenBank/DDBJ databases">
        <title>Exploring microbial biodiversity for novel pathways involved in the catabolism of aromatic compounds derived from lignin.</title>
        <authorList>
            <person name="Elkins J."/>
        </authorList>
    </citation>
    <scope>NUCLEOTIDE SEQUENCE [LARGE SCALE GENOMIC DNA]</scope>
    <source>
        <strain evidence="3 4">B1D3A</strain>
    </source>
</reference>
<evidence type="ECO:0008006" key="5">
    <source>
        <dbReference type="Google" id="ProtNLM"/>
    </source>
</evidence>
<dbReference type="Proteomes" id="UP001138540">
    <property type="component" value="Unassembled WGS sequence"/>
</dbReference>
<protein>
    <recommendedName>
        <fullName evidence="5">DUF2927 domain-containing protein</fullName>
    </recommendedName>
</protein>
<accession>A0ABR6ND61</accession>
<evidence type="ECO:0000313" key="4">
    <source>
        <dbReference type="Proteomes" id="UP001138540"/>
    </source>
</evidence>
<evidence type="ECO:0000256" key="2">
    <source>
        <dbReference type="SAM" id="SignalP"/>
    </source>
</evidence>
<sequence>MRQALKLMAMGAALLGSAASASQENSKGDDRDESDDILVTGARQTREESRKAAVDFLRKTGAATTFKQVARWVEPVCPRAFGLSSEHATLVEAKVRAIAADAGAPVAPAECKANIAITFTMDGGRFVRTLSRRAPRQFTRVSPARMRELREGEEPVRWWYGDAIQAKGTSGSGDTPAPWTGGEGGGSGSALPLVDGAPSLNQYGSSLISTGAVRALVQATVVIDVSRVEGLPLDTVASYAAMVSLAEINALDDPPAQSILGLFGSGPNVQAVTQEDATFLSALYALPLDRLPRRQRGALIRAMTEDPGG</sequence>
<comment type="caution">
    <text evidence="3">The sequence shown here is derived from an EMBL/GenBank/DDBJ whole genome shotgun (WGS) entry which is preliminary data.</text>
</comment>
<feature type="chain" id="PRO_5045281627" description="DUF2927 domain-containing protein" evidence="2">
    <location>
        <begin position="22"/>
        <end position="309"/>
    </location>
</feature>
<gene>
    <name evidence="3" type="ORF">HNP60_001174</name>
</gene>
<dbReference type="EMBL" id="JACHKA010000001">
    <property type="protein sequence ID" value="MBB5985200.1"/>
    <property type="molecule type" value="Genomic_DNA"/>
</dbReference>
<feature type="signal peptide" evidence="2">
    <location>
        <begin position="1"/>
        <end position="21"/>
    </location>
</feature>
<name>A0ABR6ND61_9SPHN</name>
<evidence type="ECO:0000313" key="3">
    <source>
        <dbReference type="EMBL" id="MBB5985200.1"/>
    </source>
</evidence>
<dbReference type="RefSeq" id="WP_184151308.1">
    <property type="nucleotide sequence ID" value="NZ_JACHKA010000001.1"/>
</dbReference>
<organism evidence="3 4">
    <name type="scientific">Sphingobium lignivorans</name>
    <dbReference type="NCBI Taxonomy" id="2735886"/>
    <lineage>
        <taxon>Bacteria</taxon>
        <taxon>Pseudomonadati</taxon>
        <taxon>Pseudomonadota</taxon>
        <taxon>Alphaproteobacteria</taxon>
        <taxon>Sphingomonadales</taxon>
        <taxon>Sphingomonadaceae</taxon>
        <taxon>Sphingobium</taxon>
    </lineage>
</organism>
<keyword evidence="2" id="KW-0732">Signal</keyword>
<keyword evidence="4" id="KW-1185">Reference proteome</keyword>
<proteinExistence type="predicted"/>